<evidence type="ECO:0000313" key="1">
    <source>
        <dbReference type="EMBL" id="ESK94966.1"/>
    </source>
</evidence>
<name>V2XQ21_MONRO</name>
<protein>
    <submittedName>
        <fullName evidence="1">Uncharacterized protein</fullName>
    </submittedName>
</protein>
<dbReference type="HOGENOM" id="CLU_2004479_0_0_1"/>
<dbReference type="AlphaFoldDB" id="V2XQ21"/>
<evidence type="ECO:0000313" key="2">
    <source>
        <dbReference type="Proteomes" id="UP000017559"/>
    </source>
</evidence>
<accession>V2XQ21</accession>
<reference evidence="1 2" key="1">
    <citation type="journal article" date="2014" name="BMC Genomics">
        <title>Genome and secretome analysis of the hemibiotrophic fungal pathogen, Moniliophthora roreri, which causes frosty pod rot disease of cacao: mechanisms of the biotrophic and necrotrophic phases.</title>
        <authorList>
            <person name="Meinhardt L.W."/>
            <person name="Costa G.G.L."/>
            <person name="Thomazella D.P.T."/>
            <person name="Teixeira P.J.P.L."/>
            <person name="Carazzolle M.F."/>
            <person name="Schuster S.C."/>
            <person name="Carlson J.E."/>
            <person name="Guiltinan M.J."/>
            <person name="Mieczkowski P."/>
            <person name="Farmer A."/>
            <person name="Ramaraj T."/>
            <person name="Crozier J."/>
            <person name="Davis R.E."/>
            <person name="Shao J."/>
            <person name="Melnick R.L."/>
            <person name="Pereira G.A.G."/>
            <person name="Bailey B.A."/>
        </authorList>
    </citation>
    <scope>NUCLEOTIDE SEQUENCE [LARGE SCALE GENOMIC DNA]</scope>
    <source>
        <strain evidence="1 2">MCA 2997</strain>
    </source>
</reference>
<dbReference type="Proteomes" id="UP000017559">
    <property type="component" value="Unassembled WGS sequence"/>
</dbReference>
<sequence>MNSAGICTPVSFASSAPYLLVAFAADTLSKSGEGNFGRESRWLRGGSTHKPGSLATSYFHAVLNLASRFALSGHLVVASLAISALSRPTDYYRYRSGERDRYQFQPSVAGQTTDFRTAADDCLR</sequence>
<dbReference type="KEGG" id="mrr:Moror_13971"/>
<comment type="caution">
    <text evidence="1">The sequence shown here is derived from an EMBL/GenBank/DDBJ whole genome shotgun (WGS) entry which is preliminary data.</text>
</comment>
<organism evidence="1 2">
    <name type="scientific">Moniliophthora roreri (strain MCA 2997)</name>
    <name type="common">Cocoa frosty pod rot fungus</name>
    <name type="synonym">Crinipellis roreri</name>
    <dbReference type="NCBI Taxonomy" id="1381753"/>
    <lineage>
        <taxon>Eukaryota</taxon>
        <taxon>Fungi</taxon>
        <taxon>Dikarya</taxon>
        <taxon>Basidiomycota</taxon>
        <taxon>Agaricomycotina</taxon>
        <taxon>Agaricomycetes</taxon>
        <taxon>Agaricomycetidae</taxon>
        <taxon>Agaricales</taxon>
        <taxon>Marasmiineae</taxon>
        <taxon>Marasmiaceae</taxon>
        <taxon>Moniliophthora</taxon>
    </lineage>
</organism>
<keyword evidence="2" id="KW-1185">Reference proteome</keyword>
<dbReference type="EMBL" id="AWSO01000117">
    <property type="protein sequence ID" value="ESK94966.1"/>
    <property type="molecule type" value="Genomic_DNA"/>
</dbReference>
<proteinExistence type="predicted"/>
<gene>
    <name evidence="1" type="ORF">Moror_13971</name>
</gene>